<evidence type="ECO:0000259" key="2">
    <source>
        <dbReference type="Pfam" id="PF14342"/>
    </source>
</evidence>
<accession>A0A8I1WB14</accession>
<sequence>VLFGLFAPDMPRLSAVYWFMMQIAMVAGSFTAYPMNWWLVQKGIKHAM</sequence>
<evidence type="ECO:0000313" key="4">
    <source>
        <dbReference type="Proteomes" id="UP000664658"/>
    </source>
</evidence>
<dbReference type="EMBL" id="JAFNAA010000332">
    <property type="protein sequence ID" value="MBO1110121.1"/>
    <property type="molecule type" value="Genomic_DNA"/>
</dbReference>
<protein>
    <submittedName>
        <fullName evidence="3">DUF4396 domain-containing protein</fullName>
    </submittedName>
</protein>
<keyword evidence="1" id="KW-0812">Transmembrane</keyword>
<feature type="non-terminal residue" evidence="3">
    <location>
        <position position="1"/>
    </location>
</feature>
<dbReference type="InterPro" id="IPR025509">
    <property type="entry name" value="DUF4396"/>
</dbReference>
<dbReference type="AlphaFoldDB" id="A0A8I1WB14"/>
<gene>
    <name evidence="3" type="ORF">J2R62_18580</name>
</gene>
<name>A0A8I1WB14_PLESH</name>
<evidence type="ECO:0000313" key="3">
    <source>
        <dbReference type="EMBL" id="MBO1110121.1"/>
    </source>
</evidence>
<keyword evidence="1" id="KW-1133">Transmembrane helix</keyword>
<dbReference type="Pfam" id="PF14342">
    <property type="entry name" value="DUF4396"/>
    <property type="match status" value="1"/>
</dbReference>
<organism evidence="3 4">
    <name type="scientific">Plesiomonas shigelloides</name>
    <name type="common">Aeromonas shigelloides</name>
    <dbReference type="NCBI Taxonomy" id="703"/>
    <lineage>
        <taxon>Bacteria</taxon>
        <taxon>Pseudomonadati</taxon>
        <taxon>Pseudomonadota</taxon>
        <taxon>Gammaproteobacteria</taxon>
        <taxon>Enterobacterales</taxon>
        <taxon>Enterobacteriaceae</taxon>
        <taxon>Plesiomonas</taxon>
    </lineage>
</organism>
<evidence type="ECO:0000256" key="1">
    <source>
        <dbReference type="SAM" id="Phobius"/>
    </source>
</evidence>
<feature type="transmembrane region" description="Helical" evidence="1">
    <location>
        <begin position="15"/>
        <end position="39"/>
    </location>
</feature>
<feature type="domain" description="DUF4396" evidence="2">
    <location>
        <begin position="9"/>
        <end position="45"/>
    </location>
</feature>
<dbReference type="Proteomes" id="UP000664658">
    <property type="component" value="Unassembled WGS sequence"/>
</dbReference>
<reference evidence="3" key="1">
    <citation type="submission" date="2021-03" db="EMBL/GenBank/DDBJ databases">
        <title>Plesiomonas shigelloides zfcc0051, isolated from zebrafish feces.</title>
        <authorList>
            <person name="Vanderhoek Z."/>
            <person name="Gaulke C."/>
        </authorList>
    </citation>
    <scope>NUCLEOTIDE SEQUENCE</scope>
    <source>
        <strain evidence="3">Zfcc0051</strain>
    </source>
</reference>
<keyword evidence="1" id="KW-0472">Membrane</keyword>
<comment type="caution">
    <text evidence="3">The sequence shown here is derived from an EMBL/GenBank/DDBJ whole genome shotgun (WGS) entry which is preliminary data.</text>
</comment>
<proteinExistence type="predicted"/>